<evidence type="ECO:0000313" key="4">
    <source>
        <dbReference type="Proteomes" id="UP000094626"/>
    </source>
</evidence>
<dbReference type="STRING" id="158500.BES08_09790"/>
<evidence type="ECO:0000313" key="1">
    <source>
        <dbReference type="EMBL" id="AOR77008.1"/>
    </source>
</evidence>
<keyword evidence="4" id="KW-1185">Reference proteome</keyword>
<dbReference type="RefSeq" id="WP_036526270.1">
    <property type="nucleotide sequence ID" value="NZ_CP017075.1"/>
</dbReference>
<reference evidence="4" key="3">
    <citation type="journal article" date="2017" name="J. Biotechnol.">
        <title>Complete genome sequence of Novosphingobium resinovorum SA1, a versatile xenobiotic-degrading bacterium capable of utilizing sulfanilic acid.</title>
        <authorList>
            <person name="Hegedus B."/>
            <person name="Kos P.B."/>
            <person name="Balint B."/>
            <person name="Maroti G."/>
            <person name="Gan H.M."/>
            <person name="Perei K."/>
            <person name="Rakhely G."/>
        </authorList>
    </citation>
    <scope>NUCLEOTIDE SEQUENCE [LARGE SCALE GENOMIC DNA]</scope>
    <source>
        <strain evidence="4">SA1</strain>
    </source>
</reference>
<accession>A0A031JX61</accession>
<dbReference type="SUPFAM" id="SSF89447">
    <property type="entry name" value="AbrB/MazE/MraZ-like"/>
    <property type="match status" value="1"/>
</dbReference>
<dbReference type="OrthoDB" id="9807753at2"/>
<dbReference type="InterPro" id="IPR037914">
    <property type="entry name" value="SpoVT-AbrB_sf"/>
</dbReference>
<dbReference type="Proteomes" id="UP000094626">
    <property type="component" value="Chromosome"/>
</dbReference>
<dbReference type="eggNOG" id="COG2001">
    <property type="taxonomic scope" value="Bacteria"/>
</dbReference>
<dbReference type="EMBL" id="CP017075">
    <property type="protein sequence ID" value="AOR77008.1"/>
    <property type="molecule type" value="Genomic_DNA"/>
</dbReference>
<dbReference type="Proteomes" id="UP000024329">
    <property type="component" value="Unassembled WGS sequence"/>
</dbReference>
<dbReference type="Gene3D" id="3.40.1550.20">
    <property type="entry name" value="Transcriptional regulator MraZ domain"/>
    <property type="match status" value="1"/>
</dbReference>
<dbReference type="InterPro" id="IPR038619">
    <property type="entry name" value="MraZ_sf"/>
</dbReference>
<dbReference type="AlphaFoldDB" id="A0A031JX61"/>
<evidence type="ECO:0000313" key="2">
    <source>
        <dbReference type="EMBL" id="EZP81368.1"/>
    </source>
</evidence>
<dbReference type="KEGG" id="nre:BES08_09790"/>
<name>A0A031JX61_9SPHN</name>
<reference evidence="1" key="2">
    <citation type="submission" date="2016-08" db="EMBL/GenBank/DDBJ databases">
        <authorList>
            <person name="Seilhamer J.J."/>
        </authorList>
    </citation>
    <scope>NUCLEOTIDE SEQUENCE [LARGE SCALE GENOMIC DNA]</scope>
    <source>
        <strain evidence="1">SA1</strain>
    </source>
</reference>
<reference evidence="2 3" key="1">
    <citation type="submission" date="2014-03" db="EMBL/GenBank/DDBJ databases">
        <title>Whole genome sequence of Novosphingobium resinovorum KF1.</title>
        <authorList>
            <person name="Gan H.M."/>
            <person name="Gan H.Y."/>
            <person name="Chew T.H."/>
            <person name="Savka M.A."/>
        </authorList>
    </citation>
    <scope>NUCLEOTIDE SEQUENCE [LARGE SCALE GENOMIC DNA]</scope>
    <source>
        <strain evidence="2 3">KF1</strain>
    </source>
</reference>
<evidence type="ECO:0000313" key="3">
    <source>
        <dbReference type="Proteomes" id="UP000024329"/>
    </source>
</evidence>
<gene>
    <name evidence="1" type="ORF">BES08_09790</name>
    <name evidence="2" type="ORF">BV97_02585</name>
</gene>
<organism evidence="2 3">
    <name type="scientific">Novosphingobium resinovorum</name>
    <dbReference type="NCBI Taxonomy" id="158500"/>
    <lineage>
        <taxon>Bacteria</taxon>
        <taxon>Pseudomonadati</taxon>
        <taxon>Pseudomonadota</taxon>
        <taxon>Alphaproteobacteria</taxon>
        <taxon>Sphingomonadales</taxon>
        <taxon>Sphingomonadaceae</taxon>
        <taxon>Novosphingobium</taxon>
    </lineage>
</organism>
<protein>
    <recommendedName>
        <fullName evidence="5">Division/cell wall cluster transcriptional repressor MraZ</fullName>
    </recommendedName>
</protein>
<dbReference type="EMBL" id="JFYZ01000012">
    <property type="protein sequence ID" value="EZP81368.1"/>
    <property type="molecule type" value="Genomic_DNA"/>
</dbReference>
<evidence type="ECO:0008006" key="5">
    <source>
        <dbReference type="Google" id="ProtNLM"/>
    </source>
</evidence>
<proteinExistence type="predicted"/>
<dbReference type="PATRIC" id="fig|158500.4.peg.2642"/>
<sequence>MAGQPYIYSGPGFSLLRDKNRFVLPKELRSPVRDSSGKDVLCLAKHADWKCLVGFGLSRVEDFETQLDAEQVRADTAGKPFNRDSRAMQLYNFQQVPFDGSGRFTMPEALAGLAAVGEQLFFQGIGRTGILIWNPEELYKHAEDPAFEAAIATCRSLQEAEIAKAKKS</sequence>